<proteinExistence type="predicted"/>
<evidence type="ECO:0000313" key="2">
    <source>
        <dbReference type="Proteomes" id="UP000694428"/>
    </source>
</evidence>
<dbReference type="AlphaFoldDB" id="A0A8C9EM01"/>
<reference evidence="1" key="2">
    <citation type="submission" date="2025-09" db="UniProtKB">
        <authorList>
            <consortium name="Ensembl"/>
        </authorList>
    </citation>
    <scope>IDENTIFICATION</scope>
</reference>
<reference evidence="1" key="1">
    <citation type="submission" date="2025-08" db="UniProtKB">
        <authorList>
            <consortium name="Ensembl"/>
        </authorList>
    </citation>
    <scope>IDENTIFICATION</scope>
</reference>
<evidence type="ECO:0000313" key="1">
    <source>
        <dbReference type="Ensembl" id="ENSPSTP00000002677.1"/>
    </source>
</evidence>
<protein>
    <submittedName>
        <fullName evidence="1">Uncharacterized protein</fullName>
    </submittedName>
</protein>
<sequence>MASWLGGLGSGLGQSLGQVGGSLSSLTGQISSFTKDILLEGAEEVGGKRGCGAGLSGPVPFLPVRHWHRLSQEVEESPSLEVFKKRVGYRTE</sequence>
<dbReference type="Proteomes" id="UP000694428">
    <property type="component" value="Unplaced"/>
</dbReference>
<keyword evidence="2" id="KW-1185">Reference proteome</keyword>
<name>A0A8C9EM01_PAVCR</name>
<accession>A0A8C9EM01</accession>
<dbReference type="Ensembl" id="ENSPSTT00000002813.1">
    <property type="protein sequence ID" value="ENSPSTP00000002677.1"/>
    <property type="gene ID" value="ENSPSTG00000001997.1"/>
</dbReference>
<organism evidence="1 2">
    <name type="scientific">Pavo cristatus</name>
    <name type="common">Indian peafowl</name>
    <name type="synonym">Blue peafowl</name>
    <dbReference type="NCBI Taxonomy" id="9049"/>
    <lineage>
        <taxon>Eukaryota</taxon>
        <taxon>Metazoa</taxon>
        <taxon>Chordata</taxon>
        <taxon>Craniata</taxon>
        <taxon>Vertebrata</taxon>
        <taxon>Euteleostomi</taxon>
        <taxon>Archelosauria</taxon>
        <taxon>Archosauria</taxon>
        <taxon>Dinosauria</taxon>
        <taxon>Saurischia</taxon>
        <taxon>Theropoda</taxon>
        <taxon>Coelurosauria</taxon>
        <taxon>Aves</taxon>
        <taxon>Neognathae</taxon>
        <taxon>Galloanserae</taxon>
        <taxon>Galliformes</taxon>
        <taxon>Phasianidae</taxon>
        <taxon>Phasianinae</taxon>
        <taxon>Pavo</taxon>
    </lineage>
</organism>